<evidence type="ECO:0000256" key="5">
    <source>
        <dbReference type="ARBA" id="ARBA00022763"/>
    </source>
</evidence>
<dbReference type="InterPro" id="IPR036279">
    <property type="entry name" value="5-3_exonuclease_C_sf"/>
</dbReference>
<dbReference type="RefSeq" id="WP_266085773.1">
    <property type="nucleotide sequence ID" value="NZ_RKLV01000002.1"/>
</dbReference>
<keyword evidence="2 12" id="KW-0540">Nuclease</keyword>
<feature type="binding site" evidence="12">
    <location>
        <position position="79"/>
    </location>
    <ligand>
        <name>Mg(2+)</name>
        <dbReference type="ChEBI" id="CHEBI:18420"/>
        <label>1</label>
    </ligand>
</feature>
<protein>
    <recommendedName>
        <fullName evidence="12">Flap endonuclease 1</fullName>
        <shortName evidence="12">FEN-1</shortName>
        <ecNumber evidence="12">3.1.-.-</ecNumber>
    </recommendedName>
    <alternativeName>
        <fullName evidence="12">Flap structure-specific endonuclease 1</fullName>
    </alternativeName>
</protein>
<dbReference type="SUPFAM" id="SSF47807">
    <property type="entry name" value="5' to 3' exonuclease, C-terminal subdomain"/>
    <property type="match status" value="1"/>
</dbReference>
<keyword evidence="7 12" id="KW-0269">Exonuclease</keyword>
<evidence type="ECO:0000259" key="14">
    <source>
        <dbReference type="SMART" id="SM00484"/>
    </source>
</evidence>
<feature type="binding site" evidence="12">
    <location>
        <position position="174"/>
    </location>
    <ligand>
        <name>Mg(2+)</name>
        <dbReference type="ChEBI" id="CHEBI:18420"/>
        <label>2</label>
    </ligand>
</feature>
<evidence type="ECO:0000256" key="6">
    <source>
        <dbReference type="ARBA" id="ARBA00022801"/>
    </source>
</evidence>
<keyword evidence="5 12" id="KW-0227">DNA damage</keyword>
<sequence length="328" mass="36017">MGVELGDVVVAHETPLEEVGGRVGIDAYNALYGFLANIRGRDGEPLKDSKGRVTSHLSGLLYRTANLYEAGIKPCYVFDGEPPALKQKTLEQRDERRSDAEEAYEEAARRGDEKAMLKHAQQATRLEPPQVETSVNLLDSLNVPWLEAPAEGEAQAVRMCRDDALNSVGSQDYDSLLFGAPTLVRNLAIRGRGGDELVPERIVLEETLDELGLTREQLVEVAVLIGTDYNDGIHGYGPKTALETVRDGGFDEAVDEHADEFGVDVDDVKTLFLEPQTTGDYTVEWETPDVDAAVSLLVDEHDFSRDRVASAVGRIEDATTQSSLDRWS</sequence>
<comment type="cofactor">
    <cofactor evidence="12">
        <name>Mg(2+)</name>
        <dbReference type="ChEBI" id="CHEBI:18420"/>
    </cofactor>
    <text evidence="12">Binds 2 magnesium ions per subunit. They probably participate in the reaction catalyzed by the enzyme. May bind an additional third magnesium ion after substrate binding.</text>
</comment>
<evidence type="ECO:0000256" key="9">
    <source>
        <dbReference type="ARBA" id="ARBA00023204"/>
    </source>
</evidence>
<keyword evidence="9 12" id="KW-0234">DNA repair</keyword>
<evidence type="ECO:0000256" key="2">
    <source>
        <dbReference type="ARBA" id="ARBA00022722"/>
    </source>
</evidence>
<feature type="binding site" evidence="12">
    <location>
        <position position="26"/>
    </location>
    <ligand>
        <name>Mg(2+)</name>
        <dbReference type="ChEBI" id="CHEBI:18420"/>
        <label>1</label>
    </ligand>
</feature>
<evidence type="ECO:0000256" key="10">
    <source>
        <dbReference type="ARBA" id="ARBA00024702"/>
    </source>
</evidence>
<evidence type="ECO:0000256" key="1">
    <source>
        <dbReference type="ARBA" id="ARBA00022705"/>
    </source>
</evidence>
<dbReference type="PANTHER" id="PTHR11081">
    <property type="entry name" value="FLAP ENDONUCLEASE FAMILY MEMBER"/>
    <property type="match status" value="1"/>
</dbReference>
<feature type="domain" description="XPG-I" evidence="14">
    <location>
        <begin position="139"/>
        <end position="213"/>
    </location>
</feature>
<dbReference type="InterPro" id="IPR019973">
    <property type="entry name" value="Flap_endonuc_arc"/>
</dbReference>
<reference evidence="16" key="1">
    <citation type="submission" date="2022-09" db="EMBL/GenBank/DDBJ databases">
        <title>Haloadaptaus new haloarchaeum isolated from saline soil.</title>
        <authorList>
            <person name="Duran-Viseras A."/>
            <person name="Sanchez-Porro C."/>
            <person name="Ventosa A."/>
        </authorList>
    </citation>
    <scope>NUCLEOTIDE SEQUENCE</scope>
    <source>
        <strain evidence="16">F3-133</strain>
    </source>
</reference>
<evidence type="ECO:0000256" key="12">
    <source>
        <dbReference type="HAMAP-Rule" id="MF_00614"/>
    </source>
</evidence>
<feature type="binding site" evidence="12">
    <location>
        <position position="228"/>
    </location>
    <ligand>
        <name>Mg(2+)</name>
        <dbReference type="ChEBI" id="CHEBI:18420"/>
        <label>2</label>
    </ligand>
</feature>
<dbReference type="Gene3D" id="1.10.150.20">
    <property type="entry name" value="5' to 3' exonuclease, C-terminal subdomain"/>
    <property type="match status" value="1"/>
</dbReference>
<dbReference type="InterPro" id="IPR008918">
    <property type="entry name" value="HhH2"/>
</dbReference>
<dbReference type="InterPro" id="IPR019974">
    <property type="entry name" value="XPG_CS"/>
</dbReference>
<dbReference type="NCBIfam" id="TIGR03674">
    <property type="entry name" value="fen_arch"/>
    <property type="match status" value="1"/>
</dbReference>
<keyword evidence="3 12" id="KW-0479">Metal-binding</keyword>
<dbReference type="PROSITE" id="PS00841">
    <property type="entry name" value="XPG_1"/>
    <property type="match status" value="1"/>
</dbReference>
<dbReference type="InterPro" id="IPR006084">
    <property type="entry name" value="XPG/Rad2"/>
</dbReference>
<comment type="similarity">
    <text evidence="12">Belongs to the XPG/RAD2 endonuclease family. FEN1 subfamily.</text>
</comment>
<proteinExistence type="inferred from homology"/>
<evidence type="ECO:0000256" key="11">
    <source>
        <dbReference type="ARBA" id="ARBA00065981"/>
    </source>
</evidence>
<dbReference type="GO" id="GO:0003677">
    <property type="term" value="F:DNA binding"/>
    <property type="evidence" value="ECO:0007669"/>
    <property type="project" value="UniProtKB-UniRule"/>
</dbReference>
<dbReference type="GO" id="GO:0006281">
    <property type="term" value="P:DNA repair"/>
    <property type="evidence" value="ECO:0007669"/>
    <property type="project" value="UniProtKB-UniRule"/>
</dbReference>
<keyword evidence="4 12" id="KW-0255">Endonuclease</keyword>
<organism evidence="16 17">
    <name type="scientific">Halorutilus salinus</name>
    <dbReference type="NCBI Taxonomy" id="2487751"/>
    <lineage>
        <taxon>Archaea</taxon>
        <taxon>Methanobacteriati</taxon>
        <taxon>Methanobacteriota</taxon>
        <taxon>Stenosarchaea group</taxon>
        <taxon>Halobacteria</taxon>
        <taxon>Halorutilales</taxon>
        <taxon>Halorutilaceae</taxon>
        <taxon>Halorutilus</taxon>
    </lineage>
</organism>
<dbReference type="GO" id="GO:0008409">
    <property type="term" value="F:5'-3' exonuclease activity"/>
    <property type="evidence" value="ECO:0007669"/>
    <property type="project" value="UniProtKB-UniRule"/>
</dbReference>
<keyword evidence="8 12" id="KW-0460">Magnesium</keyword>
<feature type="compositionally biased region" description="Basic and acidic residues" evidence="13">
    <location>
        <begin position="88"/>
        <end position="112"/>
    </location>
</feature>
<dbReference type="SMART" id="SM00484">
    <property type="entry name" value="XPGI"/>
    <property type="match status" value="1"/>
</dbReference>
<dbReference type="PRINTS" id="PR00853">
    <property type="entry name" value="XPGRADSUPER"/>
</dbReference>
<feature type="binding site" evidence="12">
    <location>
        <position position="151"/>
    </location>
    <ligand>
        <name>Mg(2+)</name>
        <dbReference type="ChEBI" id="CHEBI:18420"/>
        <label>1</label>
    </ligand>
</feature>
<comment type="caution">
    <text evidence="16">The sequence shown here is derived from an EMBL/GenBank/DDBJ whole genome shotgun (WGS) entry which is preliminary data.</text>
</comment>
<evidence type="ECO:0000256" key="8">
    <source>
        <dbReference type="ARBA" id="ARBA00022842"/>
    </source>
</evidence>
<dbReference type="HAMAP" id="MF_00614">
    <property type="entry name" value="Fen"/>
    <property type="match status" value="1"/>
</dbReference>
<dbReference type="GO" id="GO:0000287">
    <property type="term" value="F:magnesium ion binding"/>
    <property type="evidence" value="ECO:0007669"/>
    <property type="project" value="UniProtKB-UniRule"/>
</dbReference>
<comment type="function">
    <text evidence="10">Structure-specific nuclease with 5'-flap endonuclease and 5'-3' exonuclease activities involved in DNA replication and repair. During DNA replication, cleaves the 5'-overhanging flap structure that is generated by displacement synthesis when DNA polymerase encounters the 5'-end of a downstream Okazaki fragment. Binds the unpaired 3'-DNA end and kinks the DNA to facilitate 5' cleavage specificity. Cleaves one nucleotide into the double-stranded DNA from the junction in flap DNA, leaving a nick for ligation. Also involved in the base excision repair (BER) pathway. Acts as a genome stabilization factor that prevents flaps from equilibrating into structures that lead to duplications and deletions. Also possesses 5'-3' exonuclease activity on nicked or gapped double-stranded DNA.</text>
</comment>
<feature type="domain" description="XPG N-terminal" evidence="15">
    <location>
        <begin position="1"/>
        <end position="100"/>
    </location>
</feature>
<evidence type="ECO:0000259" key="15">
    <source>
        <dbReference type="SMART" id="SM00485"/>
    </source>
</evidence>
<keyword evidence="17" id="KW-1185">Reference proteome</keyword>
<comment type="subunit">
    <text evidence="11 12">Interacts with PCNA. PCNA stimulates the nuclease activity without altering cleavage specificity.</text>
</comment>
<keyword evidence="6 12" id="KW-0378">Hydrolase</keyword>
<dbReference type="InterPro" id="IPR029060">
    <property type="entry name" value="PIN-like_dom_sf"/>
</dbReference>
<comment type="function">
    <text evidence="12">Structure-specific nuclease with 5'-flap endonuclease and 5'-3' exonuclease activities involved in DNA replication and repair. During DNA replication, cleaves the 5'-overhanging flap structure that is generated by displacement synthesis when DNA polymerase encounters the 5'-end of a downstream Okazaki fragment. Binds the unpaired 3'-DNA end and kinks the DNA to facilitate 5' cleavage specificity. Cleaves one nucleotide into the double-stranded DNA from the junction in flap DNA, leaving a nick for ligation. Also involved in the base excision repair (BER) pathway. Acts as a genome stabilization factor that prevents flaps from equilibrating into structurs that lead to duplications and deletions. Also possesses 5'-3' exonuclease activity on nicked or gapped double-stranded DNA.</text>
</comment>
<evidence type="ECO:0000313" key="16">
    <source>
        <dbReference type="EMBL" id="MCX2818107.1"/>
    </source>
</evidence>
<dbReference type="EMBL" id="RKLV01000002">
    <property type="protein sequence ID" value="MCX2818107.1"/>
    <property type="molecule type" value="Genomic_DNA"/>
</dbReference>
<feature type="binding site" evidence="12">
    <location>
        <position position="153"/>
    </location>
    <ligand>
        <name>Mg(2+)</name>
        <dbReference type="ChEBI" id="CHEBI:18420"/>
        <label>1</label>
    </ligand>
</feature>
<dbReference type="Gene3D" id="3.40.50.1010">
    <property type="entry name" value="5'-nuclease"/>
    <property type="match status" value="1"/>
</dbReference>
<evidence type="ECO:0000256" key="7">
    <source>
        <dbReference type="ARBA" id="ARBA00022839"/>
    </source>
</evidence>
<accession>A0A9Q4GFZ0</accession>
<feature type="region of interest" description="Disordered" evidence="13">
    <location>
        <begin position="87"/>
        <end position="112"/>
    </location>
</feature>
<feature type="binding site" evidence="12">
    <location>
        <position position="172"/>
    </location>
    <ligand>
        <name>Mg(2+)</name>
        <dbReference type="ChEBI" id="CHEBI:18420"/>
        <label>2</label>
    </ligand>
</feature>
<keyword evidence="1 12" id="KW-0235">DNA replication</keyword>
<evidence type="ECO:0000256" key="13">
    <source>
        <dbReference type="SAM" id="MobiDB-lite"/>
    </source>
</evidence>
<evidence type="ECO:0000256" key="4">
    <source>
        <dbReference type="ARBA" id="ARBA00022759"/>
    </source>
</evidence>
<name>A0A9Q4GFZ0_9EURY</name>
<evidence type="ECO:0000313" key="17">
    <source>
        <dbReference type="Proteomes" id="UP001149411"/>
    </source>
</evidence>
<dbReference type="PANTHER" id="PTHR11081:SF9">
    <property type="entry name" value="FLAP ENDONUCLEASE 1"/>
    <property type="match status" value="1"/>
</dbReference>
<dbReference type="InterPro" id="IPR006085">
    <property type="entry name" value="XPG_DNA_repair_N"/>
</dbReference>
<dbReference type="GO" id="GO:0043137">
    <property type="term" value="P:DNA replication, removal of RNA primer"/>
    <property type="evidence" value="ECO:0007669"/>
    <property type="project" value="UniProtKB-UniRule"/>
</dbReference>
<dbReference type="InterPro" id="IPR006086">
    <property type="entry name" value="XPG-I_dom"/>
</dbReference>
<dbReference type="GO" id="GO:0017108">
    <property type="term" value="F:5'-flap endonuclease activity"/>
    <property type="evidence" value="ECO:0007669"/>
    <property type="project" value="UniProtKB-UniRule"/>
</dbReference>
<dbReference type="SMART" id="SM00485">
    <property type="entry name" value="XPGN"/>
    <property type="match status" value="1"/>
</dbReference>
<dbReference type="Pfam" id="PF00867">
    <property type="entry name" value="XPG_I"/>
    <property type="match status" value="1"/>
</dbReference>
<evidence type="ECO:0000256" key="3">
    <source>
        <dbReference type="ARBA" id="ARBA00022723"/>
    </source>
</evidence>
<dbReference type="Proteomes" id="UP001149411">
    <property type="component" value="Unassembled WGS sequence"/>
</dbReference>
<dbReference type="CDD" id="cd09867">
    <property type="entry name" value="PIN_FEN1"/>
    <property type="match status" value="1"/>
</dbReference>
<dbReference type="AlphaFoldDB" id="A0A9Q4GFZ0"/>
<dbReference type="SMART" id="SM00279">
    <property type="entry name" value="HhH2"/>
    <property type="match status" value="1"/>
</dbReference>
<dbReference type="EC" id="3.1.-.-" evidence="12"/>
<comment type="caution">
    <text evidence="12">Lacks conserved residue(s) required for the propagation of feature annotation.</text>
</comment>
<dbReference type="Pfam" id="PF00752">
    <property type="entry name" value="XPG_N"/>
    <property type="match status" value="1"/>
</dbReference>
<dbReference type="FunFam" id="3.40.50.1010:FF:000016">
    <property type="entry name" value="Flap endonuclease 1"/>
    <property type="match status" value="1"/>
</dbReference>
<dbReference type="InterPro" id="IPR023426">
    <property type="entry name" value="Flap_endonuc"/>
</dbReference>
<gene>
    <name evidence="12 16" type="primary">fen</name>
    <name evidence="16" type="ORF">EGH25_01895</name>
</gene>
<dbReference type="SUPFAM" id="SSF88723">
    <property type="entry name" value="PIN domain-like"/>
    <property type="match status" value="1"/>
</dbReference>